<dbReference type="InterPro" id="IPR036610">
    <property type="entry name" value="PEBP-like_sf"/>
</dbReference>
<dbReference type="InterPro" id="IPR008914">
    <property type="entry name" value="PEBP"/>
</dbReference>
<accession>A0A1J5QRR8</accession>
<protein>
    <submittedName>
        <fullName evidence="1">Putative kinase inhibitor protein</fullName>
    </submittedName>
</protein>
<name>A0A1J5QRR8_9ZZZZ</name>
<gene>
    <name evidence="1" type="ORF">GALL_320790</name>
</gene>
<dbReference type="PANTHER" id="PTHR30289">
    <property type="entry name" value="UNCHARACTERIZED PROTEIN YBCL-RELATED"/>
    <property type="match status" value="1"/>
</dbReference>
<evidence type="ECO:0000313" key="1">
    <source>
        <dbReference type="EMBL" id="OIQ86066.1"/>
    </source>
</evidence>
<dbReference type="CDD" id="cd00865">
    <property type="entry name" value="PEBP_bact_arch"/>
    <property type="match status" value="1"/>
</dbReference>
<dbReference type="Pfam" id="PF01161">
    <property type="entry name" value="PBP"/>
    <property type="match status" value="1"/>
</dbReference>
<dbReference type="Gene3D" id="3.90.280.10">
    <property type="entry name" value="PEBP-like"/>
    <property type="match status" value="1"/>
</dbReference>
<dbReference type="InterPro" id="IPR005247">
    <property type="entry name" value="YbhB_YbcL/LppC-like"/>
</dbReference>
<dbReference type="SUPFAM" id="SSF49777">
    <property type="entry name" value="PEBP-like"/>
    <property type="match status" value="1"/>
</dbReference>
<sequence length="209" mass="22766">MRLSSQSFTEQQPIPPQFAFCKPAAVGHVALSDNHNPQLAWSDVPAGTRSFALICHDPDVPSSAEHVNRDGQVVPAELPRVDFFHWVLVDIPADWREIAAASMSNGVTPRGKAALPGPAPRHGINDYTAWFRGDQDMEGPYHGYDGPCPPWNDTLMHHYTFTLYALDLERCPVDGAFTGAQVRDAIAGHVLASATLTGVYTLNPALRQG</sequence>
<dbReference type="PANTHER" id="PTHR30289:SF1">
    <property type="entry name" value="PEBP (PHOSPHATIDYLETHANOLAMINE-BINDING PROTEIN) FAMILY PROTEIN"/>
    <property type="match status" value="1"/>
</dbReference>
<reference evidence="1" key="1">
    <citation type="submission" date="2016-10" db="EMBL/GenBank/DDBJ databases">
        <title>Sequence of Gallionella enrichment culture.</title>
        <authorList>
            <person name="Poehlein A."/>
            <person name="Muehling M."/>
            <person name="Daniel R."/>
        </authorList>
    </citation>
    <scope>NUCLEOTIDE SEQUENCE</scope>
</reference>
<dbReference type="NCBIfam" id="TIGR00481">
    <property type="entry name" value="YbhB/YbcL family Raf kinase inhibitor-like protein"/>
    <property type="match status" value="1"/>
</dbReference>
<comment type="caution">
    <text evidence="1">The sequence shown here is derived from an EMBL/GenBank/DDBJ whole genome shotgun (WGS) entry which is preliminary data.</text>
</comment>
<proteinExistence type="predicted"/>
<dbReference type="AlphaFoldDB" id="A0A1J5QRR8"/>
<organism evidence="1">
    <name type="scientific">mine drainage metagenome</name>
    <dbReference type="NCBI Taxonomy" id="410659"/>
    <lineage>
        <taxon>unclassified sequences</taxon>
        <taxon>metagenomes</taxon>
        <taxon>ecological metagenomes</taxon>
    </lineage>
</organism>
<dbReference type="EMBL" id="MLJW01000502">
    <property type="protein sequence ID" value="OIQ86066.1"/>
    <property type="molecule type" value="Genomic_DNA"/>
</dbReference>